<protein>
    <submittedName>
        <fullName evidence="2">Uncharacterized protein</fullName>
    </submittedName>
</protein>
<dbReference type="AlphaFoldDB" id="M2P7N4"/>
<accession>M2P7N4</accession>
<feature type="compositionally biased region" description="Basic and acidic residues" evidence="1">
    <location>
        <begin position="591"/>
        <end position="600"/>
    </location>
</feature>
<dbReference type="OrthoDB" id="3271227at2759"/>
<keyword evidence="3" id="KW-1185">Reference proteome</keyword>
<feature type="compositionally biased region" description="Low complexity" evidence="1">
    <location>
        <begin position="316"/>
        <end position="325"/>
    </location>
</feature>
<organism evidence="2 3">
    <name type="scientific">Ceriporiopsis subvermispora (strain B)</name>
    <name type="common">White-rot fungus</name>
    <name type="synonym">Gelatoporia subvermispora</name>
    <dbReference type="NCBI Taxonomy" id="914234"/>
    <lineage>
        <taxon>Eukaryota</taxon>
        <taxon>Fungi</taxon>
        <taxon>Dikarya</taxon>
        <taxon>Basidiomycota</taxon>
        <taxon>Agaricomycotina</taxon>
        <taxon>Agaricomycetes</taxon>
        <taxon>Polyporales</taxon>
        <taxon>Gelatoporiaceae</taxon>
        <taxon>Gelatoporia</taxon>
    </lineage>
</organism>
<evidence type="ECO:0000256" key="1">
    <source>
        <dbReference type="SAM" id="MobiDB-lite"/>
    </source>
</evidence>
<dbReference type="STRING" id="914234.M2P7N4"/>
<feature type="compositionally biased region" description="Low complexity" evidence="1">
    <location>
        <begin position="126"/>
        <end position="145"/>
    </location>
</feature>
<reference evidence="2 3" key="1">
    <citation type="journal article" date="2012" name="Proc. Natl. Acad. Sci. U.S.A.">
        <title>Comparative genomics of Ceriporiopsis subvermispora and Phanerochaete chrysosporium provide insight into selective ligninolysis.</title>
        <authorList>
            <person name="Fernandez-Fueyo E."/>
            <person name="Ruiz-Duenas F.J."/>
            <person name="Ferreira P."/>
            <person name="Floudas D."/>
            <person name="Hibbett D.S."/>
            <person name="Canessa P."/>
            <person name="Larrondo L.F."/>
            <person name="James T.Y."/>
            <person name="Seelenfreund D."/>
            <person name="Lobos S."/>
            <person name="Polanco R."/>
            <person name="Tello M."/>
            <person name="Honda Y."/>
            <person name="Watanabe T."/>
            <person name="Watanabe T."/>
            <person name="Ryu J.S."/>
            <person name="Kubicek C.P."/>
            <person name="Schmoll M."/>
            <person name="Gaskell J."/>
            <person name="Hammel K.E."/>
            <person name="St John F.J."/>
            <person name="Vanden Wymelenberg A."/>
            <person name="Sabat G."/>
            <person name="Splinter BonDurant S."/>
            <person name="Syed K."/>
            <person name="Yadav J.S."/>
            <person name="Doddapaneni H."/>
            <person name="Subramanian V."/>
            <person name="Lavin J.L."/>
            <person name="Oguiza J.A."/>
            <person name="Perez G."/>
            <person name="Pisabarro A.G."/>
            <person name="Ramirez L."/>
            <person name="Santoyo F."/>
            <person name="Master E."/>
            <person name="Coutinho P.M."/>
            <person name="Henrissat B."/>
            <person name="Lombard V."/>
            <person name="Magnuson J.K."/>
            <person name="Kuees U."/>
            <person name="Hori C."/>
            <person name="Igarashi K."/>
            <person name="Samejima M."/>
            <person name="Held B.W."/>
            <person name="Barry K.W."/>
            <person name="LaButti K.M."/>
            <person name="Lapidus A."/>
            <person name="Lindquist E.A."/>
            <person name="Lucas S.M."/>
            <person name="Riley R."/>
            <person name="Salamov A.A."/>
            <person name="Hoffmeister D."/>
            <person name="Schwenk D."/>
            <person name="Hadar Y."/>
            <person name="Yarden O."/>
            <person name="de Vries R.P."/>
            <person name="Wiebenga A."/>
            <person name="Stenlid J."/>
            <person name="Eastwood D."/>
            <person name="Grigoriev I.V."/>
            <person name="Berka R.M."/>
            <person name="Blanchette R.A."/>
            <person name="Kersten P."/>
            <person name="Martinez A.T."/>
            <person name="Vicuna R."/>
            <person name="Cullen D."/>
        </authorList>
    </citation>
    <scope>NUCLEOTIDE SEQUENCE [LARGE SCALE GENOMIC DNA]</scope>
    <source>
        <strain evidence="2 3">B</strain>
    </source>
</reference>
<feature type="compositionally biased region" description="Pro residues" evidence="1">
    <location>
        <begin position="684"/>
        <end position="694"/>
    </location>
</feature>
<feature type="compositionally biased region" description="Polar residues" evidence="1">
    <location>
        <begin position="261"/>
        <end position="272"/>
    </location>
</feature>
<feature type="compositionally biased region" description="Polar residues" evidence="1">
    <location>
        <begin position="350"/>
        <end position="366"/>
    </location>
</feature>
<feature type="compositionally biased region" description="Low complexity" evidence="1">
    <location>
        <begin position="487"/>
        <end position="498"/>
    </location>
</feature>
<feature type="compositionally biased region" description="Polar residues" evidence="1">
    <location>
        <begin position="58"/>
        <end position="86"/>
    </location>
</feature>
<evidence type="ECO:0000313" key="3">
    <source>
        <dbReference type="Proteomes" id="UP000016930"/>
    </source>
</evidence>
<feature type="compositionally biased region" description="Polar residues" evidence="1">
    <location>
        <begin position="177"/>
        <end position="186"/>
    </location>
</feature>
<dbReference type="EMBL" id="KB445820">
    <property type="protein sequence ID" value="EMD31339.1"/>
    <property type="molecule type" value="Genomic_DNA"/>
</dbReference>
<feature type="region of interest" description="Disordered" evidence="1">
    <location>
        <begin position="673"/>
        <end position="704"/>
    </location>
</feature>
<feature type="compositionally biased region" description="Low complexity" evidence="1">
    <location>
        <begin position="605"/>
        <end position="620"/>
    </location>
</feature>
<sequence length="744" mass="80037">MSGPLGDVVHDSEDESYLSLPAARANIHLAPPGERAEVAYSSRLPPIMAPSAIIAQPGISTPATPYNMMPSDTNPHSNSSVVTPTSKPAGRPRPRPIKKDSPAYFARISNLDNSQQDPLLLAPRNSATSAPTSAHSSSSLPGPSSIHDTEPAGVPPEPSYSHDIAERTKLRARARSSKAQTSTSATDDMIHLSSDEGEYMPKKSASKKKTKMSREPSSSKASPAKKDQPSSSKTASRISLLAPAEVIDLITQLPPSDPPIWSSSGAPTTSPSERPDAATAYEVPASPPVGAIRKRKRPQPYNALEDDSEGFDDLVPKPAQKMAAPVAPPPPFFVGSSQPSEAQIDLPLPGSSSNVPVAQGRPSNVEQVPKPDKKRGKRVEDDDEDWTADVQPKSKAKTRKKAIVSDDEEWGQDLNSSSKRRKKGKTDGKSKGAASKKKTSPQKTVEVVIDRRSPTKDVLSIQDSLADAGMAFDRDLTPPPPSPPLARSPSSDSSPTKAKQVDTTTSSIKDSPTTVSESRSAKSRKRSGQSSNPPPSNDVFHLSEGEDEGPVRPSARGKGKKRAVALSDDEDDAEPKASPPAESPRTKRRRGNADIGKENEAPSDAAFITPARPAATPASTSKFSEPSRTYSIARMKSTPMSELLRKVNSLPGSPFASPKPAYSPYLKASKSFLKRIAPLHPNRRTPPPPPPRPPPPKKSKKQLELEEKWEMELEESVDGWYCLPEEERATLRRAKRDMEMGFED</sequence>
<feature type="compositionally biased region" description="Polar residues" evidence="1">
    <location>
        <begin position="621"/>
        <end position="630"/>
    </location>
</feature>
<dbReference type="Proteomes" id="UP000016930">
    <property type="component" value="Unassembled WGS sequence"/>
</dbReference>
<feature type="region of interest" description="Disordered" evidence="1">
    <location>
        <begin position="57"/>
        <end position="661"/>
    </location>
</feature>
<proteinExistence type="predicted"/>
<dbReference type="HOGENOM" id="CLU_367266_0_0_1"/>
<feature type="compositionally biased region" description="Pro residues" evidence="1">
    <location>
        <begin position="477"/>
        <end position="486"/>
    </location>
</feature>
<gene>
    <name evidence="2" type="ORF">CERSUDRAFT_127500</name>
</gene>
<evidence type="ECO:0000313" key="2">
    <source>
        <dbReference type="EMBL" id="EMD31339.1"/>
    </source>
</evidence>
<feature type="compositionally biased region" description="Polar residues" evidence="1">
    <location>
        <begin position="501"/>
        <end position="515"/>
    </location>
</feature>
<name>M2P7N4_CERS8</name>